<sequence>MVHSICRLHAVVLYSGLLSIIPVRWYDGNGLMEYFICSKVKSRTKNQKEYWARQSFMWILTCFQLVHGEISLNWLGICVDNNIESPLYIIFIS</sequence>
<gene>
    <name evidence="2" type="ORF">SVIM_LOCUS335071</name>
</gene>
<dbReference type="AlphaFoldDB" id="A0A6N2M885"/>
<reference evidence="2" key="1">
    <citation type="submission" date="2019-03" db="EMBL/GenBank/DDBJ databases">
        <authorList>
            <person name="Mank J."/>
            <person name="Almeida P."/>
        </authorList>
    </citation>
    <scope>NUCLEOTIDE SEQUENCE</scope>
    <source>
        <strain evidence="2">78183</strain>
    </source>
</reference>
<proteinExistence type="predicted"/>
<feature type="chain" id="PRO_5026976771" evidence="1">
    <location>
        <begin position="26"/>
        <end position="93"/>
    </location>
</feature>
<evidence type="ECO:0000256" key="1">
    <source>
        <dbReference type="SAM" id="SignalP"/>
    </source>
</evidence>
<accession>A0A6N2M885</accession>
<dbReference type="EMBL" id="CAADRP010001727">
    <property type="protein sequence ID" value="VFU50335.1"/>
    <property type="molecule type" value="Genomic_DNA"/>
</dbReference>
<keyword evidence="1" id="KW-0732">Signal</keyword>
<organism evidence="2">
    <name type="scientific">Salix viminalis</name>
    <name type="common">Common osier</name>
    <name type="synonym">Basket willow</name>
    <dbReference type="NCBI Taxonomy" id="40686"/>
    <lineage>
        <taxon>Eukaryota</taxon>
        <taxon>Viridiplantae</taxon>
        <taxon>Streptophyta</taxon>
        <taxon>Embryophyta</taxon>
        <taxon>Tracheophyta</taxon>
        <taxon>Spermatophyta</taxon>
        <taxon>Magnoliopsida</taxon>
        <taxon>eudicotyledons</taxon>
        <taxon>Gunneridae</taxon>
        <taxon>Pentapetalae</taxon>
        <taxon>rosids</taxon>
        <taxon>fabids</taxon>
        <taxon>Malpighiales</taxon>
        <taxon>Salicaceae</taxon>
        <taxon>Saliceae</taxon>
        <taxon>Salix</taxon>
    </lineage>
</organism>
<name>A0A6N2M885_SALVM</name>
<feature type="signal peptide" evidence="1">
    <location>
        <begin position="1"/>
        <end position="25"/>
    </location>
</feature>
<protein>
    <submittedName>
        <fullName evidence="2">Uncharacterized protein</fullName>
    </submittedName>
</protein>
<evidence type="ECO:0000313" key="2">
    <source>
        <dbReference type="EMBL" id="VFU50335.1"/>
    </source>
</evidence>